<feature type="domain" description="Maltokinase N-terminal cap" evidence="17">
    <location>
        <begin position="11"/>
        <end position="97"/>
    </location>
</feature>
<comment type="catalytic activity">
    <reaction evidence="14">
        <text>D-maltose + ATP = alpha-maltose 1-phosphate + ADP + H(+)</text>
        <dbReference type="Rhea" id="RHEA:31915"/>
        <dbReference type="ChEBI" id="CHEBI:15378"/>
        <dbReference type="ChEBI" id="CHEBI:17306"/>
        <dbReference type="ChEBI" id="CHEBI:30616"/>
        <dbReference type="ChEBI" id="CHEBI:63576"/>
        <dbReference type="ChEBI" id="CHEBI:456216"/>
        <dbReference type="EC" id="2.7.1.175"/>
    </reaction>
</comment>
<evidence type="ECO:0000256" key="14">
    <source>
        <dbReference type="ARBA" id="ARBA00049067"/>
    </source>
</evidence>
<evidence type="ECO:0000256" key="15">
    <source>
        <dbReference type="SAM" id="MobiDB-lite"/>
    </source>
</evidence>
<evidence type="ECO:0000256" key="7">
    <source>
        <dbReference type="ARBA" id="ARBA00022679"/>
    </source>
</evidence>
<dbReference type="Pfam" id="PF18085">
    <property type="entry name" value="Mak_N_cap"/>
    <property type="match status" value="1"/>
</dbReference>
<feature type="domain" description="Aminoglycoside phosphotransferase" evidence="16">
    <location>
        <begin position="219"/>
        <end position="379"/>
    </location>
</feature>
<dbReference type="InterPro" id="IPR002575">
    <property type="entry name" value="Aminoglycoside_PTrfase"/>
</dbReference>
<feature type="region of interest" description="Disordered" evidence="15">
    <location>
        <begin position="450"/>
        <end position="471"/>
    </location>
</feature>
<dbReference type="GO" id="GO:0016301">
    <property type="term" value="F:kinase activity"/>
    <property type="evidence" value="ECO:0007669"/>
    <property type="project" value="UniProtKB-KW"/>
</dbReference>
<keyword evidence="12" id="KW-0119">Carbohydrate metabolism</keyword>
<evidence type="ECO:0000313" key="19">
    <source>
        <dbReference type="Proteomes" id="UP000252770"/>
    </source>
</evidence>
<evidence type="ECO:0000259" key="17">
    <source>
        <dbReference type="Pfam" id="PF18085"/>
    </source>
</evidence>
<accession>A0A367Z1G6</accession>
<evidence type="ECO:0000256" key="1">
    <source>
        <dbReference type="ARBA" id="ARBA00004964"/>
    </source>
</evidence>
<comment type="pathway">
    <text evidence="1">Glycan biosynthesis; glycogen biosynthesis.</text>
</comment>
<keyword evidence="7 18" id="KW-0808">Transferase</keyword>
<evidence type="ECO:0000256" key="5">
    <source>
        <dbReference type="ARBA" id="ARBA00013882"/>
    </source>
</evidence>
<evidence type="ECO:0000256" key="8">
    <source>
        <dbReference type="ARBA" id="ARBA00022741"/>
    </source>
</evidence>
<organism evidence="18 19">
    <name type="scientific">Desertihabitans brevis</name>
    <dbReference type="NCBI Taxonomy" id="2268447"/>
    <lineage>
        <taxon>Bacteria</taxon>
        <taxon>Bacillati</taxon>
        <taxon>Actinomycetota</taxon>
        <taxon>Actinomycetes</taxon>
        <taxon>Propionibacteriales</taxon>
        <taxon>Propionibacteriaceae</taxon>
        <taxon>Desertihabitans</taxon>
    </lineage>
</organism>
<dbReference type="SUPFAM" id="SSF56112">
    <property type="entry name" value="Protein kinase-like (PK-like)"/>
    <property type="match status" value="1"/>
</dbReference>
<dbReference type="Pfam" id="PF01636">
    <property type="entry name" value="APH"/>
    <property type="match status" value="1"/>
</dbReference>
<evidence type="ECO:0000313" key="18">
    <source>
        <dbReference type="EMBL" id="RCK71071.1"/>
    </source>
</evidence>
<dbReference type="GO" id="GO:0005978">
    <property type="term" value="P:glycogen biosynthetic process"/>
    <property type="evidence" value="ECO:0007669"/>
    <property type="project" value="UniProtKB-UniPathway"/>
</dbReference>
<reference evidence="18 19" key="1">
    <citation type="submission" date="2018-07" db="EMBL/GenBank/DDBJ databases">
        <title>Desertimonas flava gen. nov. sp. nov.</title>
        <authorList>
            <person name="Liu S."/>
        </authorList>
    </citation>
    <scope>NUCLEOTIDE SEQUENCE [LARGE SCALE GENOMIC DNA]</scope>
    <source>
        <strain evidence="18 19">16Sb5-5</strain>
    </source>
</reference>
<comment type="subunit">
    <text evidence="3">Monomer.</text>
</comment>
<gene>
    <name evidence="18" type="ORF">DT076_00930</name>
</gene>
<dbReference type="InterPro" id="IPR011009">
    <property type="entry name" value="Kinase-like_dom_sf"/>
</dbReference>
<keyword evidence="11" id="KW-0320">Glycogen biosynthesis</keyword>
<keyword evidence="6" id="KW-0321">Glycogen metabolism</keyword>
<evidence type="ECO:0000256" key="13">
    <source>
        <dbReference type="ARBA" id="ARBA00031251"/>
    </source>
</evidence>
<dbReference type="AlphaFoldDB" id="A0A367Z1G6"/>
<dbReference type="Proteomes" id="UP000252770">
    <property type="component" value="Unassembled WGS sequence"/>
</dbReference>
<dbReference type="UniPathway" id="UPA00164"/>
<evidence type="ECO:0000256" key="6">
    <source>
        <dbReference type="ARBA" id="ARBA00022600"/>
    </source>
</evidence>
<name>A0A367Z1G6_9ACTN</name>
<evidence type="ECO:0000256" key="11">
    <source>
        <dbReference type="ARBA" id="ARBA00023056"/>
    </source>
</evidence>
<dbReference type="Gene3D" id="3.90.1200.10">
    <property type="match status" value="1"/>
</dbReference>
<evidence type="ECO:0000256" key="3">
    <source>
        <dbReference type="ARBA" id="ARBA00011245"/>
    </source>
</evidence>
<dbReference type="RefSeq" id="WP_114124774.1">
    <property type="nucleotide sequence ID" value="NZ_QOUI01000001.1"/>
</dbReference>
<sequence length="471" mass="51138">MSEHDLFDHISRARWFGGKGRHAELVRVDPLPWLTAPGEWPAVRAEIAEIGYPDDEVEFYQLLLSYRPAGGAADPAALGTDELPDLGPVVRSDATRDPEAMTALLRAVVEQREAASETATLRCRTVEDHPLTPALAPRLFGGEQSNTSVMYGDVAMVKAFRRLGTGANLDIEVHRALAGDERARAARLHGWIEAEWQSGRRRHSADLAMVVEQLREAADGWELALDACTAGRDFSTEAEALGLALRGVHEALGDHFPRGSVSGEALARTMGRRLQAAARETVELLPTADAVQALFDRVRPLTVPTQRVHGDFHLGQTLHTADGWKIIDFEGEPLKSLDERREPDSPWRDVAGILRSFDYAAGSAAAAAAAAANDGQVPPETAAATQRWAAGCTAAFLRGYGSGSALAAEEETLLQAYVADKAVYEVVYEVRNRPAWVGIPLRAIERLVADDEAPAARRHDDRRGPLNGIRP</sequence>
<keyword evidence="9" id="KW-0418">Kinase</keyword>
<feature type="compositionally biased region" description="Basic and acidic residues" evidence="15">
    <location>
        <begin position="450"/>
        <end position="464"/>
    </location>
</feature>
<evidence type="ECO:0000256" key="10">
    <source>
        <dbReference type="ARBA" id="ARBA00022840"/>
    </source>
</evidence>
<keyword evidence="19" id="KW-1185">Reference proteome</keyword>
<dbReference type="EMBL" id="QOUI01000001">
    <property type="protein sequence ID" value="RCK71071.1"/>
    <property type="molecule type" value="Genomic_DNA"/>
</dbReference>
<evidence type="ECO:0000256" key="9">
    <source>
        <dbReference type="ARBA" id="ARBA00022777"/>
    </source>
</evidence>
<protein>
    <recommendedName>
        <fullName evidence="5">Maltokinase</fullName>
        <ecNumber evidence="4">2.7.1.175</ecNumber>
    </recommendedName>
    <alternativeName>
        <fullName evidence="13">Maltose-1-phosphate synthase</fullName>
    </alternativeName>
</protein>
<dbReference type="EC" id="2.7.1.175" evidence="4"/>
<keyword evidence="10" id="KW-0067">ATP-binding</keyword>
<evidence type="ECO:0000259" key="16">
    <source>
        <dbReference type="Pfam" id="PF01636"/>
    </source>
</evidence>
<comment type="similarity">
    <text evidence="2">Belongs to the aminoglycoside phosphotransferase family.</text>
</comment>
<proteinExistence type="inferred from homology"/>
<dbReference type="GO" id="GO:0005524">
    <property type="term" value="F:ATP binding"/>
    <property type="evidence" value="ECO:0007669"/>
    <property type="project" value="UniProtKB-KW"/>
</dbReference>
<keyword evidence="8" id="KW-0547">Nucleotide-binding</keyword>
<comment type="caution">
    <text evidence="18">The sequence shown here is derived from an EMBL/GenBank/DDBJ whole genome shotgun (WGS) entry which is preliminary data.</text>
</comment>
<dbReference type="InterPro" id="IPR040999">
    <property type="entry name" value="Mak_N_cap"/>
</dbReference>
<evidence type="ECO:0000256" key="2">
    <source>
        <dbReference type="ARBA" id="ARBA00006219"/>
    </source>
</evidence>
<evidence type="ECO:0000256" key="12">
    <source>
        <dbReference type="ARBA" id="ARBA00023277"/>
    </source>
</evidence>
<evidence type="ECO:0000256" key="4">
    <source>
        <dbReference type="ARBA" id="ARBA00011962"/>
    </source>
</evidence>